<organism evidence="3 4">
    <name type="scientific">Hylemonella gracilis str. Niagara R</name>
    <dbReference type="NCBI Taxonomy" id="1458275"/>
    <lineage>
        <taxon>Bacteria</taxon>
        <taxon>Pseudomonadati</taxon>
        <taxon>Pseudomonadota</taxon>
        <taxon>Betaproteobacteria</taxon>
        <taxon>Burkholderiales</taxon>
        <taxon>Comamonadaceae</taxon>
        <taxon>Hylemonella</taxon>
    </lineage>
</organism>
<dbReference type="Gene3D" id="3.40.50.2000">
    <property type="entry name" value="Glycogen Phosphorylase B"/>
    <property type="match status" value="2"/>
</dbReference>
<dbReference type="STRING" id="1458275.AZ34_13475"/>
<feature type="domain" description="Glycosyltransferase subfamily 4-like N-terminal" evidence="2">
    <location>
        <begin position="16"/>
        <end position="202"/>
    </location>
</feature>
<dbReference type="PANTHER" id="PTHR45947:SF3">
    <property type="entry name" value="SULFOQUINOVOSYL TRANSFERASE SQD2"/>
    <property type="match status" value="1"/>
</dbReference>
<proteinExistence type="predicted"/>
<dbReference type="Pfam" id="PF13579">
    <property type="entry name" value="Glyco_trans_4_4"/>
    <property type="match status" value="1"/>
</dbReference>
<evidence type="ECO:0000259" key="1">
    <source>
        <dbReference type="Pfam" id="PF00534"/>
    </source>
</evidence>
<dbReference type="InterPro" id="IPR028098">
    <property type="entry name" value="Glyco_trans_4-like_N"/>
</dbReference>
<dbReference type="Proteomes" id="UP000023268">
    <property type="component" value="Unassembled WGS sequence"/>
</dbReference>
<evidence type="ECO:0000313" key="3">
    <source>
        <dbReference type="EMBL" id="EYC51969.1"/>
    </source>
</evidence>
<dbReference type="InterPro" id="IPR050194">
    <property type="entry name" value="Glycosyltransferase_grp1"/>
</dbReference>
<evidence type="ECO:0000313" key="4">
    <source>
        <dbReference type="Proteomes" id="UP000023268"/>
    </source>
</evidence>
<accession>A0A016XIP5</accession>
<evidence type="ECO:0000259" key="2">
    <source>
        <dbReference type="Pfam" id="PF13579"/>
    </source>
</evidence>
<comment type="caution">
    <text evidence="3">The sequence shown here is derived from an EMBL/GenBank/DDBJ whole genome shotgun (WGS) entry which is preliminary data.</text>
</comment>
<dbReference type="Pfam" id="PF00534">
    <property type="entry name" value="Glycos_transf_1"/>
    <property type="match status" value="1"/>
</dbReference>
<dbReference type="eggNOG" id="COG0438">
    <property type="taxonomic scope" value="Bacteria"/>
</dbReference>
<dbReference type="EMBL" id="JEMG01000001">
    <property type="protein sequence ID" value="EYC51969.1"/>
    <property type="molecule type" value="Genomic_DNA"/>
</dbReference>
<dbReference type="PANTHER" id="PTHR45947">
    <property type="entry name" value="SULFOQUINOVOSYL TRANSFERASE SQD2"/>
    <property type="match status" value="1"/>
</dbReference>
<dbReference type="RefSeq" id="WP_081767215.1">
    <property type="nucleotide sequence ID" value="NZ_JEMG01000001.1"/>
</dbReference>
<gene>
    <name evidence="3" type="ORF">AZ34_13475</name>
</gene>
<name>A0A016XIP5_9BURK</name>
<dbReference type="AlphaFoldDB" id="A0A016XIP5"/>
<protein>
    <submittedName>
        <fullName evidence="3">Group 1 glycosyl transferase</fullName>
    </submittedName>
</protein>
<dbReference type="OrthoDB" id="267270at2"/>
<keyword evidence="3" id="KW-0808">Transferase</keyword>
<dbReference type="SUPFAM" id="SSF53756">
    <property type="entry name" value="UDP-Glycosyltransferase/glycogen phosphorylase"/>
    <property type="match status" value="1"/>
</dbReference>
<sequence>MKILLVCAAFPPRGKGGGPTGSYMIARCLLARGHEVRVVSVGERQALESYQGIPVHLIRSPNVYWDYLHTQRAAWLKLLWHALENFNPLAYFRLRPHIQAFKPDLVVTVSVENTNVATWLLARLHDTPIVHVIQSYFLLCWRGSLFRNGKDCAGTCTSCKVFSVGKKSLSSLVDGVFGETRFVLQEHLKRGYFKHARSAVIPGPVFPIPGRTPKRRSGPLVVGYMGVLAPHKGVDVLAAAASALGRDARFQFRIGGTGEDEGYVAQLQQAFGEADVRFLGWTSPEKAYPLFDVLVVPSRWKEPFGRIVVEALAYGIPVICARSGGMAESIQDRVNGLTFASGDAVALARLLRDVIEPDEPGRYALALNALRSSSAFDIEDIAASMDEFLTTTVHRFHGPQLA</sequence>
<dbReference type="GO" id="GO:0016757">
    <property type="term" value="F:glycosyltransferase activity"/>
    <property type="evidence" value="ECO:0007669"/>
    <property type="project" value="InterPro"/>
</dbReference>
<feature type="domain" description="Glycosyl transferase family 1" evidence="1">
    <location>
        <begin position="216"/>
        <end position="358"/>
    </location>
</feature>
<reference evidence="3 4" key="1">
    <citation type="submission" date="2014-02" db="EMBL/GenBank/DDBJ databases">
        <title>Draft Genome of Hylemonella gracilis isolated from the Niagara River.</title>
        <authorList>
            <person name="Pawlowski D.R."/>
            <person name="Koudelka G.B."/>
        </authorList>
    </citation>
    <scope>NUCLEOTIDE SEQUENCE [LARGE SCALE GENOMIC DNA]</scope>
    <source>
        <strain evidence="3 4">Niagara R</strain>
    </source>
</reference>
<dbReference type="InterPro" id="IPR001296">
    <property type="entry name" value="Glyco_trans_1"/>
</dbReference>